<dbReference type="Pfam" id="PF00389">
    <property type="entry name" value="2-Hacid_dh"/>
    <property type="match status" value="1"/>
</dbReference>
<reference evidence="6" key="1">
    <citation type="journal article" date="2023" name="Mol. Phylogenet. Evol.">
        <title>Genome-scale phylogeny and comparative genomics of the fungal order Sordariales.</title>
        <authorList>
            <person name="Hensen N."/>
            <person name="Bonometti L."/>
            <person name="Westerberg I."/>
            <person name="Brannstrom I.O."/>
            <person name="Guillou S."/>
            <person name="Cros-Aarteil S."/>
            <person name="Calhoun S."/>
            <person name="Haridas S."/>
            <person name="Kuo A."/>
            <person name="Mondo S."/>
            <person name="Pangilinan J."/>
            <person name="Riley R."/>
            <person name="LaButti K."/>
            <person name="Andreopoulos B."/>
            <person name="Lipzen A."/>
            <person name="Chen C."/>
            <person name="Yan M."/>
            <person name="Daum C."/>
            <person name="Ng V."/>
            <person name="Clum A."/>
            <person name="Steindorff A."/>
            <person name="Ohm R.A."/>
            <person name="Martin F."/>
            <person name="Silar P."/>
            <person name="Natvig D.O."/>
            <person name="Lalanne C."/>
            <person name="Gautier V."/>
            <person name="Ament-Velasquez S.L."/>
            <person name="Kruys A."/>
            <person name="Hutchinson M.I."/>
            <person name="Powell A.J."/>
            <person name="Barry K."/>
            <person name="Miller A.N."/>
            <person name="Grigoriev I.V."/>
            <person name="Debuchy R."/>
            <person name="Gladieux P."/>
            <person name="Hiltunen Thoren M."/>
            <person name="Johannesson H."/>
        </authorList>
    </citation>
    <scope>NUCLEOTIDE SEQUENCE</scope>
    <source>
        <strain evidence="6">CBS 359.72</strain>
    </source>
</reference>
<dbReference type="GO" id="GO:0005829">
    <property type="term" value="C:cytosol"/>
    <property type="evidence" value="ECO:0007669"/>
    <property type="project" value="TreeGrafter"/>
</dbReference>
<dbReference type="PANTHER" id="PTHR10996">
    <property type="entry name" value="2-HYDROXYACID DEHYDROGENASE-RELATED"/>
    <property type="match status" value="1"/>
</dbReference>
<dbReference type="Pfam" id="PF02826">
    <property type="entry name" value="2-Hacid_dh_C"/>
    <property type="match status" value="1"/>
</dbReference>
<dbReference type="InterPro" id="IPR050223">
    <property type="entry name" value="D-isomer_2-hydroxyacid_DH"/>
</dbReference>
<feature type="region of interest" description="Disordered" evidence="3">
    <location>
        <begin position="1"/>
        <end position="33"/>
    </location>
</feature>
<accession>A0AAN7CNK6</accession>
<evidence type="ECO:0000259" key="5">
    <source>
        <dbReference type="Pfam" id="PF02826"/>
    </source>
</evidence>
<evidence type="ECO:0000256" key="1">
    <source>
        <dbReference type="ARBA" id="ARBA00023002"/>
    </source>
</evidence>
<name>A0AAN7CNK6_9PEZI</name>
<dbReference type="PANTHER" id="PTHR10996:SF281">
    <property type="entry name" value="D-ISOMER SPECIFIC 2-HYDROXYACID DEHYDROGENASE NAD-BINDING DOMAIN-CONTAINING PROTEIN-RELATED"/>
    <property type="match status" value="1"/>
</dbReference>
<feature type="domain" description="D-isomer specific 2-hydroxyacid dehydrogenase catalytic" evidence="4">
    <location>
        <begin position="120"/>
        <end position="426"/>
    </location>
</feature>
<feature type="compositionally biased region" description="Low complexity" evidence="3">
    <location>
        <begin position="15"/>
        <end position="24"/>
    </location>
</feature>
<dbReference type="InterPro" id="IPR036291">
    <property type="entry name" value="NAD(P)-bd_dom_sf"/>
</dbReference>
<evidence type="ECO:0000259" key="4">
    <source>
        <dbReference type="Pfam" id="PF00389"/>
    </source>
</evidence>
<keyword evidence="1 2" id="KW-0560">Oxidoreductase</keyword>
<keyword evidence="7" id="KW-1185">Reference proteome</keyword>
<sequence>MAEPTNTPMPPSTPVPASTPRSSSPAPPVPGLVSHVTQSTISTPSDAAVPRRPIVLHIGDPIKYNPKTYAEFSNAFEVIRPSAAERERSEFIRALKERRWGDFSAIFRPFWGTGGEMGRWDAELIGLLPDTVKVFASAGAGFDWADTKLLGEKGIIYCNSGLAAAEAVADFAVAMIISTFRHLPWCMTAATFPPRNPPSADTTHTDDDRAREAFQSCHVHATAASHNPRGHVLGLIGFGNIGQQIAAKMGNPAFGMRIAYHDVVRKPPSLEASLGATFHRTLDSLLQSADCVVLAAPASPDGQPLITAATLARFRRGARFVNVARGSLVDEDALANALESGILAAAALDVHAHEPRVHPRLVEMATRLLLPHGSNGNDERAPGPGRVMLTCHNAGGTVETHVGFEELSMRNILAVLRGEEPLTPVNLEYVRR</sequence>
<organism evidence="6 7">
    <name type="scientific">Corynascus novoguineensis</name>
    <dbReference type="NCBI Taxonomy" id="1126955"/>
    <lineage>
        <taxon>Eukaryota</taxon>
        <taxon>Fungi</taxon>
        <taxon>Dikarya</taxon>
        <taxon>Ascomycota</taxon>
        <taxon>Pezizomycotina</taxon>
        <taxon>Sordariomycetes</taxon>
        <taxon>Sordariomycetidae</taxon>
        <taxon>Sordariales</taxon>
        <taxon>Chaetomiaceae</taxon>
        <taxon>Corynascus</taxon>
    </lineage>
</organism>
<protein>
    <submittedName>
        <fullName evidence="6">D-isomer specific 2-hydroxyacid dehydrogenase</fullName>
    </submittedName>
</protein>
<dbReference type="SUPFAM" id="SSF52283">
    <property type="entry name" value="Formate/glycerate dehydrogenase catalytic domain-like"/>
    <property type="match status" value="1"/>
</dbReference>
<feature type="domain" description="D-isomer specific 2-hydroxyacid dehydrogenase NAD-binding" evidence="5">
    <location>
        <begin position="220"/>
        <end position="372"/>
    </location>
</feature>
<reference evidence="6" key="2">
    <citation type="submission" date="2023-05" db="EMBL/GenBank/DDBJ databases">
        <authorList>
            <consortium name="Lawrence Berkeley National Laboratory"/>
            <person name="Steindorff A."/>
            <person name="Hensen N."/>
            <person name="Bonometti L."/>
            <person name="Westerberg I."/>
            <person name="Brannstrom I.O."/>
            <person name="Guillou S."/>
            <person name="Cros-Aarteil S."/>
            <person name="Calhoun S."/>
            <person name="Haridas S."/>
            <person name="Kuo A."/>
            <person name="Mondo S."/>
            <person name="Pangilinan J."/>
            <person name="Riley R."/>
            <person name="Labutti K."/>
            <person name="Andreopoulos B."/>
            <person name="Lipzen A."/>
            <person name="Chen C."/>
            <person name="Yanf M."/>
            <person name="Daum C."/>
            <person name="Ng V."/>
            <person name="Clum A."/>
            <person name="Ohm R."/>
            <person name="Martin F."/>
            <person name="Silar P."/>
            <person name="Natvig D."/>
            <person name="Lalanne C."/>
            <person name="Gautier V."/>
            <person name="Ament-Velasquez S.L."/>
            <person name="Kruys A."/>
            <person name="Hutchinson M.I."/>
            <person name="Powell A.J."/>
            <person name="Barry K."/>
            <person name="Miller A.N."/>
            <person name="Grigoriev I.V."/>
            <person name="Debuchy R."/>
            <person name="Gladieux P."/>
            <person name="Thoren M.H."/>
            <person name="Johannesson H."/>
        </authorList>
    </citation>
    <scope>NUCLEOTIDE SEQUENCE</scope>
    <source>
        <strain evidence="6">CBS 359.72</strain>
    </source>
</reference>
<dbReference type="SUPFAM" id="SSF51735">
    <property type="entry name" value="NAD(P)-binding Rossmann-fold domains"/>
    <property type="match status" value="1"/>
</dbReference>
<dbReference type="EMBL" id="MU857734">
    <property type="protein sequence ID" value="KAK4244542.1"/>
    <property type="molecule type" value="Genomic_DNA"/>
</dbReference>
<evidence type="ECO:0000313" key="6">
    <source>
        <dbReference type="EMBL" id="KAK4244542.1"/>
    </source>
</evidence>
<proteinExistence type="inferred from homology"/>
<dbReference type="InterPro" id="IPR006140">
    <property type="entry name" value="D-isomer_DH_NAD-bd"/>
</dbReference>
<dbReference type="PROSITE" id="PS00671">
    <property type="entry name" value="D_2_HYDROXYACID_DH_3"/>
    <property type="match status" value="1"/>
</dbReference>
<dbReference type="Proteomes" id="UP001303647">
    <property type="component" value="Unassembled WGS sequence"/>
</dbReference>
<comment type="similarity">
    <text evidence="2">Belongs to the D-isomer specific 2-hydroxyacid dehydrogenase family.</text>
</comment>
<dbReference type="GO" id="GO:0030267">
    <property type="term" value="F:glyoxylate reductase (NADPH) activity"/>
    <property type="evidence" value="ECO:0007669"/>
    <property type="project" value="TreeGrafter"/>
</dbReference>
<dbReference type="FunFam" id="3.40.50.720:FF:000526">
    <property type="entry name" value="D-mandelate dehydrogenase, putative"/>
    <property type="match status" value="1"/>
</dbReference>
<dbReference type="InterPro" id="IPR029753">
    <property type="entry name" value="D-isomer_DH_CS"/>
</dbReference>
<dbReference type="InterPro" id="IPR006139">
    <property type="entry name" value="D-isomer_2_OHA_DH_cat_dom"/>
</dbReference>
<evidence type="ECO:0000256" key="3">
    <source>
        <dbReference type="SAM" id="MobiDB-lite"/>
    </source>
</evidence>
<comment type="caution">
    <text evidence="6">The sequence shown here is derived from an EMBL/GenBank/DDBJ whole genome shotgun (WGS) entry which is preliminary data.</text>
</comment>
<gene>
    <name evidence="6" type="ORF">C7999DRAFT_17216</name>
</gene>
<dbReference type="GO" id="GO:0016618">
    <property type="term" value="F:hydroxypyruvate reductase [NAD(P)H] activity"/>
    <property type="evidence" value="ECO:0007669"/>
    <property type="project" value="TreeGrafter"/>
</dbReference>
<dbReference type="Gene3D" id="3.40.50.720">
    <property type="entry name" value="NAD(P)-binding Rossmann-like Domain"/>
    <property type="match status" value="2"/>
</dbReference>
<evidence type="ECO:0000256" key="2">
    <source>
        <dbReference type="RuleBase" id="RU003719"/>
    </source>
</evidence>
<evidence type="ECO:0000313" key="7">
    <source>
        <dbReference type="Proteomes" id="UP001303647"/>
    </source>
</evidence>
<dbReference type="GO" id="GO:0051287">
    <property type="term" value="F:NAD binding"/>
    <property type="evidence" value="ECO:0007669"/>
    <property type="project" value="InterPro"/>
</dbReference>
<dbReference type="CDD" id="cd12168">
    <property type="entry name" value="Mand_dh_like"/>
    <property type="match status" value="1"/>
</dbReference>
<dbReference type="AlphaFoldDB" id="A0AAN7CNK6"/>